<keyword evidence="3" id="KW-1185">Reference proteome</keyword>
<feature type="transmembrane region" description="Helical" evidence="1">
    <location>
        <begin position="6"/>
        <end position="23"/>
    </location>
</feature>
<dbReference type="Proteomes" id="UP000054560">
    <property type="component" value="Unassembled WGS sequence"/>
</dbReference>
<dbReference type="Pfam" id="PF19168">
    <property type="entry name" value="DUF5850"/>
    <property type="match status" value="1"/>
</dbReference>
<accession>A0A0L0GFP2</accession>
<keyword evidence="1" id="KW-0812">Transmembrane</keyword>
<dbReference type="InterPro" id="IPR043882">
    <property type="entry name" value="DUF5850"/>
</dbReference>
<keyword evidence="1" id="KW-0472">Membrane</keyword>
<sequence length="203" mass="22287">MNTTYLMYAVVLAALAGGVYWYMYMRNPTTEAYVPYQTHRQMPAPTIPQNTLRCTKVPGSRPSDCRYSTTEVVQPAVTGADALVGQMGHTPIEYGYGEQAPGGGCGGGYDPTCGVQDTQDIIIDRNLVSLPRRSRNSAVADFFRGDIPIEPIHANLKDPSCPIVCRPRADPTRDLHAGLGSVIYDAGLDRERRALIDRYEQTC</sequence>
<evidence type="ECO:0000313" key="3">
    <source>
        <dbReference type="Proteomes" id="UP000054560"/>
    </source>
</evidence>
<gene>
    <name evidence="2" type="ORF">SARC_00104</name>
</gene>
<protein>
    <submittedName>
        <fullName evidence="2">Uncharacterized protein</fullName>
    </submittedName>
</protein>
<dbReference type="GeneID" id="25900608"/>
<dbReference type="RefSeq" id="XP_014161749.1">
    <property type="nucleotide sequence ID" value="XM_014306274.1"/>
</dbReference>
<reference evidence="2 3" key="1">
    <citation type="submission" date="2011-02" db="EMBL/GenBank/DDBJ databases">
        <title>The Genome Sequence of Sphaeroforma arctica JP610.</title>
        <authorList>
            <consortium name="The Broad Institute Genome Sequencing Platform"/>
            <person name="Russ C."/>
            <person name="Cuomo C."/>
            <person name="Young S.K."/>
            <person name="Zeng Q."/>
            <person name="Gargeya S."/>
            <person name="Alvarado L."/>
            <person name="Berlin A."/>
            <person name="Chapman S.B."/>
            <person name="Chen Z."/>
            <person name="Freedman E."/>
            <person name="Gellesch M."/>
            <person name="Goldberg J."/>
            <person name="Griggs A."/>
            <person name="Gujja S."/>
            <person name="Heilman E."/>
            <person name="Heiman D."/>
            <person name="Howarth C."/>
            <person name="Mehta T."/>
            <person name="Neiman D."/>
            <person name="Pearson M."/>
            <person name="Roberts A."/>
            <person name="Saif S."/>
            <person name="Shea T."/>
            <person name="Shenoy N."/>
            <person name="Sisk P."/>
            <person name="Stolte C."/>
            <person name="Sykes S."/>
            <person name="White J."/>
            <person name="Yandava C."/>
            <person name="Burger G."/>
            <person name="Gray M.W."/>
            <person name="Holland P.W.H."/>
            <person name="King N."/>
            <person name="Lang F.B.F."/>
            <person name="Roger A.J."/>
            <person name="Ruiz-Trillo I."/>
            <person name="Haas B."/>
            <person name="Nusbaum C."/>
            <person name="Birren B."/>
        </authorList>
    </citation>
    <scope>NUCLEOTIDE SEQUENCE [LARGE SCALE GENOMIC DNA]</scope>
    <source>
        <strain evidence="2 3">JP610</strain>
    </source>
</reference>
<dbReference type="EMBL" id="KQ241598">
    <property type="protein sequence ID" value="KNC87847.1"/>
    <property type="molecule type" value="Genomic_DNA"/>
</dbReference>
<proteinExistence type="predicted"/>
<dbReference type="AlphaFoldDB" id="A0A0L0GFP2"/>
<organism evidence="2 3">
    <name type="scientific">Sphaeroforma arctica JP610</name>
    <dbReference type="NCBI Taxonomy" id="667725"/>
    <lineage>
        <taxon>Eukaryota</taxon>
        <taxon>Ichthyosporea</taxon>
        <taxon>Ichthyophonida</taxon>
        <taxon>Sphaeroforma</taxon>
    </lineage>
</organism>
<name>A0A0L0GFP2_9EUKA</name>
<evidence type="ECO:0000313" key="2">
    <source>
        <dbReference type="EMBL" id="KNC87847.1"/>
    </source>
</evidence>
<keyword evidence="1" id="KW-1133">Transmembrane helix</keyword>
<evidence type="ECO:0000256" key="1">
    <source>
        <dbReference type="SAM" id="Phobius"/>
    </source>
</evidence>